<dbReference type="PANTHER" id="PTHR42920">
    <property type="entry name" value="OS03G0707200 PROTEIN-RELATED"/>
    <property type="match status" value="1"/>
</dbReference>
<evidence type="ECO:0000256" key="3">
    <source>
        <dbReference type="ARBA" id="ARBA00022692"/>
    </source>
</evidence>
<evidence type="ECO:0000256" key="4">
    <source>
        <dbReference type="ARBA" id="ARBA00022989"/>
    </source>
</evidence>
<sequence length="299" mass="32158">MIANLLLLLTACIWGMGFVAQALGMEHLAPFMFNSLRFFIGAISLLPLIWYFKRKRTLIVGEKNSLLLGSVALGIVLFIAASFQQVGLLYTSAANAGFITGLYIVIVPILGLLLKHSTGLNTWLGCAIAVWGMYFLSIKDDMSIGYGDALQLVGALFWAVHILLIDHLARKHSAILLSQIQFMICALISLGVSLAIETTVLGNIGLAWGALAYSGLISVGVGYTLQVVAQKNAHPAHVAIILSLEAVFAAIGGILLLNESLDNRALLGCALMLLGMLVSQLPLRYLVMFCREKKISSPS</sequence>
<keyword evidence="2" id="KW-1003">Cell membrane</keyword>
<dbReference type="AlphaFoldDB" id="Q12NL0"/>
<dbReference type="GO" id="GO:0005886">
    <property type="term" value="C:plasma membrane"/>
    <property type="evidence" value="ECO:0007669"/>
    <property type="project" value="UniProtKB-SubCell"/>
</dbReference>
<dbReference type="HOGENOM" id="CLU_033863_21_2_6"/>
<evidence type="ECO:0000256" key="5">
    <source>
        <dbReference type="ARBA" id="ARBA00023136"/>
    </source>
</evidence>
<dbReference type="KEGG" id="sdn:Sden_1682"/>
<feature type="transmembrane region" description="Helical" evidence="6">
    <location>
        <begin position="64"/>
        <end position="83"/>
    </location>
</feature>
<evidence type="ECO:0000256" key="1">
    <source>
        <dbReference type="ARBA" id="ARBA00004651"/>
    </source>
</evidence>
<evidence type="ECO:0000256" key="2">
    <source>
        <dbReference type="ARBA" id="ARBA00022475"/>
    </source>
</evidence>
<dbReference type="Proteomes" id="UP000001982">
    <property type="component" value="Chromosome"/>
</dbReference>
<evidence type="ECO:0000313" key="9">
    <source>
        <dbReference type="Proteomes" id="UP000001982"/>
    </source>
</evidence>
<evidence type="ECO:0000256" key="6">
    <source>
        <dbReference type="SAM" id="Phobius"/>
    </source>
</evidence>
<dbReference type="OrthoDB" id="9804865at2"/>
<dbReference type="Pfam" id="PF00892">
    <property type="entry name" value="EamA"/>
    <property type="match status" value="2"/>
</dbReference>
<keyword evidence="4 6" id="KW-1133">Transmembrane helix</keyword>
<feature type="transmembrane region" description="Helical" evidence="6">
    <location>
        <begin position="176"/>
        <end position="196"/>
    </location>
</feature>
<reference evidence="8 9" key="1">
    <citation type="submission" date="2006-03" db="EMBL/GenBank/DDBJ databases">
        <title>Complete sequence of Shewanella denitrificans OS217.</title>
        <authorList>
            <consortium name="US DOE Joint Genome Institute"/>
            <person name="Copeland A."/>
            <person name="Lucas S."/>
            <person name="Lapidus A."/>
            <person name="Barry K."/>
            <person name="Detter J.C."/>
            <person name="Glavina del Rio T."/>
            <person name="Hammon N."/>
            <person name="Israni S."/>
            <person name="Dalin E."/>
            <person name="Tice H."/>
            <person name="Pitluck S."/>
            <person name="Brettin T."/>
            <person name="Bruce D."/>
            <person name="Han C."/>
            <person name="Tapia R."/>
            <person name="Gilna P."/>
            <person name="Kiss H."/>
            <person name="Schmutz J."/>
            <person name="Larimer F."/>
            <person name="Land M."/>
            <person name="Hauser L."/>
            <person name="Kyrpides N."/>
            <person name="Lykidis A."/>
            <person name="Richardson P."/>
        </authorList>
    </citation>
    <scope>NUCLEOTIDE SEQUENCE [LARGE SCALE GENOMIC DNA]</scope>
    <source>
        <strain evidence="9">OS217 / ATCC BAA-1090 / DSM 15013</strain>
    </source>
</reference>
<feature type="transmembrane region" description="Helical" evidence="6">
    <location>
        <begin position="202"/>
        <end position="225"/>
    </location>
</feature>
<feature type="transmembrane region" description="Helical" evidence="6">
    <location>
        <begin position="144"/>
        <end position="164"/>
    </location>
</feature>
<keyword evidence="3 6" id="KW-0812">Transmembrane</keyword>
<protein>
    <recommendedName>
        <fullName evidence="7">EamA domain-containing protein</fullName>
    </recommendedName>
</protein>
<comment type="subcellular location">
    <subcellularLocation>
        <location evidence="1">Cell membrane</location>
        <topology evidence="1">Multi-pass membrane protein</topology>
    </subcellularLocation>
</comment>
<dbReference type="InterPro" id="IPR037185">
    <property type="entry name" value="EmrE-like"/>
</dbReference>
<dbReference type="RefSeq" id="WP_011496124.1">
    <property type="nucleotide sequence ID" value="NC_007954.1"/>
</dbReference>
<dbReference type="STRING" id="318161.Sden_1682"/>
<feature type="transmembrane region" description="Helical" evidence="6">
    <location>
        <begin position="237"/>
        <end position="258"/>
    </location>
</feature>
<proteinExistence type="predicted"/>
<gene>
    <name evidence="8" type="ordered locus">Sden_1682</name>
</gene>
<feature type="transmembrane region" description="Helical" evidence="6">
    <location>
        <begin position="89"/>
        <end position="113"/>
    </location>
</feature>
<feature type="domain" description="EamA" evidence="7">
    <location>
        <begin position="147"/>
        <end position="278"/>
    </location>
</feature>
<keyword evidence="5 6" id="KW-0472">Membrane</keyword>
<dbReference type="PANTHER" id="PTHR42920:SF5">
    <property type="entry name" value="EAMA DOMAIN-CONTAINING PROTEIN"/>
    <property type="match status" value="1"/>
</dbReference>
<accession>Q12NL0</accession>
<feature type="transmembrane region" description="Helical" evidence="6">
    <location>
        <begin position="264"/>
        <end position="287"/>
    </location>
</feature>
<dbReference type="eggNOG" id="COG0697">
    <property type="taxonomic scope" value="Bacteria"/>
</dbReference>
<evidence type="ECO:0000313" key="8">
    <source>
        <dbReference type="EMBL" id="ABE54966.1"/>
    </source>
</evidence>
<dbReference type="EMBL" id="CP000302">
    <property type="protein sequence ID" value="ABE54966.1"/>
    <property type="molecule type" value="Genomic_DNA"/>
</dbReference>
<dbReference type="InterPro" id="IPR000620">
    <property type="entry name" value="EamA_dom"/>
</dbReference>
<dbReference type="SUPFAM" id="SSF103481">
    <property type="entry name" value="Multidrug resistance efflux transporter EmrE"/>
    <property type="match status" value="2"/>
</dbReference>
<feature type="domain" description="EamA" evidence="7">
    <location>
        <begin position="2"/>
        <end position="137"/>
    </location>
</feature>
<evidence type="ECO:0000259" key="7">
    <source>
        <dbReference type="Pfam" id="PF00892"/>
    </source>
</evidence>
<dbReference type="InterPro" id="IPR051258">
    <property type="entry name" value="Diverse_Substrate_Transporter"/>
</dbReference>
<organism evidence="8 9">
    <name type="scientific">Shewanella denitrificans (strain OS217 / ATCC BAA-1090 / DSM 15013)</name>
    <dbReference type="NCBI Taxonomy" id="318161"/>
    <lineage>
        <taxon>Bacteria</taxon>
        <taxon>Pseudomonadati</taxon>
        <taxon>Pseudomonadota</taxon>
        <taxon>Gammaproteobacteria</taxon>
        <taxon>Alteromonadales</taxon>
        <taxon>Shewanellaceae</taxon>
        <taxon>Shewanella</taxon>
    </lineage>
</organism>
<keyword evidence="9" id="KW-1185">Reference proteome</keyword>
<name>Q12NL0_SHEDO</name>
<feature type="transmembrane region" description="Helical" evidence="6">
    <location>
        <begin position="120"/>
        <end position="138"/>
    </location>
</feature>
<feature type="transmembrane region" description="Helical" evidence="6">
    <location>
        <begin position="32"/>
        <end position="52"/>
    </location>
</feature>